<dbReference type="EMBL" id="MU858133">
    <property type="protein sequence ID" value="KAK4212162.1"/>
    <property type="molecule type" value="Genomic_DNA"/>
</dbReference>
<feature type="transmembrane region" description="Helical" evidence="6">
    <location>
        <begin position="54"/>
        <end position="80"/>
    </location>
</feature>
<dbReference type="PROSITE" id="PS00216">
    <property type="entry name" value="SUGAR_TRANSPORT_1"/>
    <property type="match status" value="1"/>
</dbReference>
<accession>A0AAN6Y8R5</accession>
<dbReference type="SUPFAM" id="SSF103473">
    <property type="entry name" value="MFS general substrate transporter"/>
    <property type="match status" value="2"/>
</dbReference>
<dbReference type="Gene3D" id="1.20.1720.10">
    <property type="entry name" value="Multidrug resistance protein D"/>
    <property type="match status" value="1"/>
</dbReference>
<reference evidence="8" key="2">
    <citation type="submission" date="2023-05" db="EMBL/GenBank/DDBJ databases">
        <authorList>
            <consortium name="Lawrence Berkeley National Laboratory"/>
            <person name="Steindorff A."/>
            <person name="Hensen N."/>
            <person name="Bonometti L."/>
            <person name="Westerberg I."/>
            <person name="Brannstrom I.O."/>
            <person name="Guillou S."/>
            <person name="Cros-Aarteil S."/>
            <person name="Calhoun S."/>
            <person name="Haridas S."/>
            <person name="Kuo A."/>
            <person name="Mondo S."/>
            <person name="Pangilinan J."/>
            <person name="Riley R."/>
            <person name="Labutti K."/>
            <person name="Andreopoulos B."/>
            <person name="Lipzen A."/>
            <person name="Chen C."/>
            <person name="Yanf M."/>
            <person name="Daum C."/>
            <person name="Ng V."/>
            <person name="Clum A."/>
            <person name="Ohm R."/>
            <person name="Martin F."/>
            <person name="Silar P."/>
            <person name="Natvig D."/>
            <person name="Lalanne C."/>
            <person name="Gautier V."/>
            <person name="Ament-Velasquez S.L."/>
            <person name="Kruys A."/>
            <person name="Hutchinson M.I."/>
            <person name="Powell A.J."/>
            <person name="Barry K."/>
            <person name="Miller A.N."/>
            <person name="Grigoriev I.V."/>
            <person name="Debuchy R."/>
            <person name="Gladieux P."/>
            <person name="Thoren M.H."/>
            <person name="Johannesson H."/>
        </authorList>
    </citation>
    <scope>NUCLEOTIDE SEQUENCE</scope>
    <source>
        <strain evidence="8">PSN293</strain>
    </source>
</reference>
<evidence type="ECO:0000313" key="8">
    <source>
        <dbReference type="EMBL" id="KAK4212162.1"/>
    </source>
</evidence>
<feature type="transmembrane region" description="Helical" evidence="6">
    <location>
        <begin position="336"/>
        <end position="357"/>
    </location>
</feature>
<evidence type="ECO:0000256" key="4">
    <source>
        <dbReference type="ARBA" id="ARBA00023136"/>
    </source>
</evidence>
<name>A0AAN6Y8R5_9PEZI</name>
<dbReference type="InterPro" id="IPR036259">
    <property type="entry name" value="MFS_trans_sf"/>
</dbReference>
<dbReference type="PROSITE" id="PS50850">
    <property type="entry name" value="MFS"/>
    <property type="match status" value="1"/>
</dbReference>
<feature type="transmembrane region" description="Helical" evidence="6">
    <location>
        <begin position="208"/>
        <end position="230"/>
    </location>
</feature>
<evidence type="ECO:0000256" key="2">
    <source>
        <dbReference type="ARBA" id="ARBA00022692"/>
    </source>
</evidence>
<protein>
    <submittedName>
        <fullName evidence="8">Major facilitator superfamily domain-containing protein</fullName>
    </submittedName>
</protein>
<keyword evidence="3 6" id="KW-1133">Transmembrane helix</keyword>
<evidence type="ECO:0000259" key="7">
    <source>
        <dbReference type="PROSITE" id="PS50850"/>
    </source>
</evidence>
<dbReference type="Pfam" id="PF07690">
    <property type="entry name" value="MFS_1"/>
    <property type="match status" value="2"/>
</dbReference>
<keyword evidence="4 6" id="KW-0472">Membrane</keyword>
<feature type="region of interest" description="Disordered" evidence="5">
    <location>
        <begin position="1"/>
        <end position="37"/>
    </location>
</feature>
<feature type="compositionally biased region" description="Basic and acidic residues" evidence="5">
    <location>
        <begin position="1"/>
        <end position="10"/>
    </location>
</feature>
<dbReference type="Proteomes" id="UP001301769">
    <property type="component" value="Unassembled WGS sequence"/>
</dbReference>
<feature type="transmembrane region" description="Helical" evidence="6">
    <location>
        <begin position="293"/>
        <end position="315"/>
    </location>
</feature>
<organism evidence="8 9">
    <name type="scientific">Rhypophila decipiens</name>
    <dbReference type="NCBI Taxonomy" id="261697"/>
    <lineage>
        <taxon>Eukaryota</taxon>
        <taxon>Fungi</taxon>
        <taxon>Dikarya</taxon>
        <taxon>Ascomycota</taxon>
        <taxon>Pezizomycotina</taxon>
        <taxon>Sordariomycetes</taxon>
        <taxon>Sordariomycetidae</taxon>
        <taxon>Sordariales</taxon>
        <taxon>Naviculisporaceae</taxon>
        <taxon>Rhypophila</taxon>
    </lineage>
</organism>
<keyword evidence="9" id="KW-1185">Reference proteome</keyword>
<evidence type="ECO:0000256" key="1">
    <source>
        <dbReference type="ARBA" id="ARBA00004141"/>
    </source>
</evidence>
<evidence type="ECO:0000256" key="3">
    <source>
        <dbReference type="ARBA" id="ARBA00022989"/>
    </source>
</evidence>
<evidence type="ECO:0000256" key="6">
    <source>
        <dbReference type="SAM" id="Phobius"/>
    </source>
</evidence>
<keyword evidence="2 6" id="KW-0812">Transmembrane</keyword>
<dbReference type="InterPro" id="IPR020846">
    <property type="entry name" value="MFS_dom"/>
</dbReference>
<feature type="domain" description="Major facilitator superfamily (MFS) profile" evidence="7">
    <location>
        <begin position="57"/>
        <end position="562"/>
    </location>
</feature>
<dbReference type="Gene3D" id="1.20.1250.20">
    <property type="entry name" value="MFS general substrate transporter like domains"/>
    <property type="match status" value="1"/>
</dbReference>
<feature type="transmembrane region" description="Helical" evidence="6">
    <location>
        <begin position="122"/>
        <end position="141"/>
    </location>
</feature>
<gene>
    <name evidence="8" type="ORF">QBC37DRAFT_375336</name>
</gene>
<dbReference type="AlphaFoldDB" id="A0AAN6Y8R5"/>
<evidence type="ECO:0000256" key="5">
    <source>
        <dbReference type="SAM" id="MobiDB-lite"/>
    </source>
</evidence>
<feature type="transmembrane region" description="Helical" evidence="6">
    <location>
        <begin position="92"/>
        <end position="110"/>
    </location>
</feature>
<dbReference type="PANTHER" id="PTHR23501">
    <property type="entry name" value="MAJOR FACILITATOR SUPERFAMILY"/>
    <property type="match status" value="1"/>
</dbReference>
<comment type="subcellular location">
    <subcellularLocation>
        <location evidence="1">Membrane</location>
        <topology evidence="1">Multi-pass membrane protein</topology>
    </subcellularLocation>
</comment>
<feature type="transmembrane region" description="Helical" evidence="6">
    <location>
        <begin position="180"/>
        <end position="202"/>
    </location>
</feature>
<proteinExistence type="predicted"/>
<feature type="transmembrane region" description="Helical" evidence="6">
    <location>
        <begin position="262"/>
        <end position="281"/>
    </location>
</feature>
<dbReference type="GO" id="GO:0005886">
    <property type="term" value="C:plasma membrane"/>
    <property type="evidence" value="ECO:0007669"/>
    <property type="project" value="TreeGrafter"/>
</dbReference>
<feature type="transmembrane region" description="Helical" evidence="6">
    <location>
        <begin position="433"/>
        <end position="455"/>
    </location>
</feature>
<dbReference type="PANTHER" id="PTHR23501:SF43">
    <property type="entry name" value="MULTIDRUG TRANSPORTER, PUTATIVE (AFU_ORTHOLOGUE AFUA_6G03040)-RELATED"/>
    <property type="match status" value="1"/>
</dbReference>
<feature type="transmembrane region" description="Helical" evidence="6">
    <location>
        <begin position="147"/>
        <end position="168"/>
    </location>
</feature>
<dbReference type="InterPro" id="IPR011701">
    <property type="entry name" value="MFS"/>
</dbReference>
<feature type="transmembrane region" description="Helical" evidence="6">
    <location>
        <begin position="402"/>
        <end position="421"/>
    </location>
</feature>
<sequence>METDKTDLEGVKGMPQTLNMKEDQGIGGSDAKQHESSDECREAETIVYLEGVRFWLVTISLAVFVFMVHLEIPIVTTALISIIDDLGGFEHAAWVISSYLLGYVAVIVILAKLSDILGRKPVYVFSIIVFVIFSAACSAAQSMTQLITFRAFQGIGGGGCFSLSTVIITELVPKEKYPKYVSQLSIATSLALLLGPIIGGAISSNTNWRWVFIINVPIGLTALLFAHIGLPHDFPHQGRAQGNAEKVGLVQKLTSKSSLVRVDIPGTFLLLVAVVFLTAGFEEADARFPWRSAYVISLLVLSAICWVVLLLWERYVTLQDGLREPILTWRFFTNRLMVGILLCLTLLGGPLIVSIFQLPQRFQLVHGLSGIQAGTRILPFTMSMPIGTIFAAGITNKGKLPVIFVIFAGSCLQVIGFALLGTLPITTDIPSQIYGFQVLAGFGGGMSYTLLYLLIPQTVELRDQAVGMGAASQIRMIGGAVTMAIATSVFNSHVRPELARLLGASDLSSLLKLGMALSSMPIELQDEVRLVLCEGYNRQMIVLVVCSALQIPAVFLLWKKKQLVV</sequence>
<comment type="caution">
    <text evidence="8">The sequence shown here is derived from an EMBL/GenBank/DDBJ whole genome shotgun (WGS) entry which is preliminary data.</text>
</comment>
<feature type="transmembrane region" description="Helical" evidence="6">
    <location>
        <begin position="540"/>
        <end position="558"/>
    </location>
</feature>
<reference evidence="8" key="1">
    <citation type="journal article" date="2023" name="Mol. Phylogenet. Evol.">
        <title>Genome-scale phylogeny and comparative genomics of the fungal order Sordariales.</title>
        <authorList>
            <person name="Hensen N."/>
            <person name="Bonometti L."/>
            <person name="Westerberg I."/>
            <person name="Brannstrom I.O."/>
            <person name="Guillou S."/>
            <person name="Cros-Aarteil S."/>
            <person name="Calhoun S."/>
            <person name="Haridas S."/>
            <person name="Kuo A."/>
            <person name="Mondo S."/>
            <person name="Pangilinan J."/>
            <person name="Riley R."/>
            <person name="LaButti K."/>
            <person name="Andreopoulos B."/>
            <person name="Lipzen A."/>
            <person name="Chen C."/>
            <person name="Yan M."/>
            <person name="Daum C."/>
            <person name="Ng V."/>
            <person name="Clum A."/>
            <person name="Steindorff A."/>
            <person name="Ohm R.A."/>
            <person name="Martin F."/>
            <person name="Silar P."/>
            <person name="Natvig D.O."/>
            <person name="Lalanne C."/>
            <person name="Gautier V."/>
            <person name="Ament-Velasquez S.L."/>
            <person name="Kruys A."/>
            <person name="Hutchinson M.I."/>
            <person name="Powell A.J."/>
            <person name="Barry K."/>
            <person name="Miller A.N."/>
            <person name="Grigoriev I.V."/>
            <person name="Debuchy R."/>
            <person name="Gladieux P."/>
            <person name="Hiltunen Thoren M."/>
            <person name="Johannesson H."/>
        </authorList>
    </citation>
    <scope>NUCLEOTIDE SEQUENCE</scope>
    <source>
        <strain evidence="8">PSN293</strain>
    </source>
</reference>
<feature type="transmembrane region" description="Helical" evidence="6">
    <location>
        <begin position="377"/>
        <end position="395"/>
    </location>
</feature>
<dbReference type="InterPro" id="IPR005829">
    <property type="entry name" value="Sugar_transporter_CS"/>
</dbReference>
<evidence type="ECO:0000313" key="9">
    <source>
        <dbReference type="Proteomes" id="UP001301769"/>
    </source>
</evidence>
<dbReference type="GO" id="GO:0022857">
    <property type="term" value="F:transmembrane transporter activity"/>
    <property type="evidence" value="ECO:0007669"/>
    <property type="project" value="InterPro"/>
</dbReference>